<comment type="similarity">
    <text evidence="2 7">Belongs to the FlgH family.</text>
</comment>
<comment type="function">
    <text evidence="1 7">Assembles around the rod to form the L-ring and probably protects the motor/basal body from shearing forces during rotation.</text>
</comment>
<keyword evidence="3 7" id="KW-0732">Signal</keyword>
<comment type="caution">
    <text evidence="9">The sequence shown here is derived from an EMBL/GenBank/DDBJ whole genome shotgun (WGS) entry which is preliminary data.</text>
</comment>
<dbReference type="Pfam" id="PF02107">
    <property type="entry name" value="FlgH"/>
    <property type="match status" value="1"/>
</dbReference>
<comment type="subunit">
    <text evidence="7">The basal body constitutes a major portion of the flagellar organelle and consists of four rings (L,P,S, and M) mounted on a central rod.</text>
</comment>
<dbReference type="RefSeq" id="WP_104522337.1">
    <property type="nucleotide sequence ID" value="NZ_NHRY01000266.1"/>
</dbReference>
<keyword evidence="10" id="KW-1185">Reference proteome</keyword>
<keyword evidence="4 7" id="KW-0472">Membrane</keyword>
<evidence type="ECO:0000256" key="6">
    <source>
        <dbReference type="ARBA" id="ARBA00023237"/>
    </source>
</evidence>
<dbReference type="AlphaFoldDB" id="A0A2S6MWQ4"/>
<keyword evidence="7" id="KW-0449">Lipoprotein</keyword>
<evidence type="ECO:0000256" key="2">
    <source>
        <dbReference type="ARBA" id="ARBA00006929"/>
    </source>
</evidence>
<evidence type="ECO:0000256" key="5">
    <source>
        <dbReference type="ARBA" id="ARBA00023143"/>
    </source>
</evidence>
<reference evidence="9 10" key="1">
    <citation type="journal article" date="2018" name="Arch. Microbiol.">
        <title>New insights into the metabolic potential of the phototrophic purple bacterium Rhodopila globiformis DSM 161(T) from its draft genome sequence and evidence for a vanadium-dependent nitrogenase.</title>
        <authorList>
            <person name="Imhoff J.F."/>
            <person name="Rahn T."/>
            <person name="Kunzel S."/>
            <person name="Neulinger S.C."/>
        </authorList>
    </citation>
    <scope>NUCLEOTIDE SEQUENCE [LARGE SCALE GENOMIC DNA]</scope>
    <source>
        <strain evidence="9 10">DSM 161</strain>
    </source>
</reference>
<dbReference type="PRINTS" id="PR01008">
    <property type="entry name" value="FLGLRINGFLGH"/>
</dbReference>
<dbReference type="NCBIfam" id="NF001305">
    <property type="entry name" value="PRK00249.1-5"/>
    <property type="match status" value="1"/>
</dbReference>
<dbReference type="GO" id="GO:0009279">
    <property type="term" value="C:cell outer membrane"/>
    <property type="evidence" value="ECO:0007669"/>
    <property type="project" value="UniProtKB-SubCell"/>
</dbReference>
<evidence type="ECO:0000256" key="7">
    <source>
        <dbReference type="HAMAP-Rule" id="MF_00415"/>
    </source>
</evidence>
<dbReference type="PANTHER" id="PTHR34933:SF1">
    <property type="entry name" value="FLAGELLAR L-RING PROTEIN"/>
    <property type="match status" value="1"/>
</dbReference>
<gene>
    <name evidence="7" type="primary">flgH</name>
    <name evidence="9" type="ORF">CCS01_29090</name>
</gene>
<keyword evidence="6 7" id="KW-0998">Cell outer membrane</keyword>
<dbReference type="OrthoDB" id="9789227at2"/>
<dbReference type="Proteomes" id="UP000239724">
    <property type="component" value="Unassembled WGS sequence"/>
</dbReference>
<proteinExistence type="inferred from homology"/>
<evidence type="ECO:0000313" key="10">
    <source>
        <dbReference type="Proteomes" id="UP000239724"/>
    </source>
</evidence>
<evidence type="ECO:0000256" key="3">
    <source>
        <dbReference type="ARBA" id="ARBA00022729"/>
    </source>
</evidence>
<dbReference type="GO" id="GO:0009427">
    <property type="term" value="C:bacterial-type flagellum basal body, distal rod, L ring"/>
    <property type="evidence" value="ECO:0007669"/>
    <property type="project" value="InterPro"/>
</dbReference>
<evidence type="ECO:0000313" key="9">
    <source>
        <dbReference type="EMBL" id="PPQ26790.1"/>
    </source>
</evidence>
<protein>
    <recommendedName>
        <fullName evidence="7">Flagellar L-ring protein</fullName>
    </recommendedName>
    <alternativeName>
        <fullName evidence="7">Basal body L-ring protein</fullName>
    </alternativeName>
</protein>
<dbReference type="InterPro" id="IPR000527">
    <property type="entry name" value="Flag_Lring"/>
</dbReference>
<dbReference type="HAMAP" id="MF_00415">
    <property type="entry name" value="FlgH"/>
    <property type="match status" value="1"/>
</dbReference>
<keyword evidence="9" id="KW-0966">Cell projection</keyword>
<accession>A0A2S6MWQ4</accession>
<dbReference type="GO" id="GO:0003774">
    <property type="term" value="F:cytoskeletal motor activity"/>
    <property type="evidence" value="ECO:0007669"/>
    <property type="project" value="InterPro"/>
</dbReference>
<dbReference type="PANTHER" id="PTHR34933">
    <property type="entry name" value="FLAGELLAR L-RING PROTEIN"/>
    <property type="match status" value="1"/>
</dbReference>
<name>A0A2S6MWQ4_RHOGL</name>
<dbReference type="GO" id="GO:0071973">
    <property type="term" value="P:bacterial-type flagellum-dependent cell motility"/>
    <property type="evidence" value="ECO:0007669"/>
    <property type="project" value="InterPro"/>
</dbReference>
<keyword evidence="5 7" id="KW-0975">Bacterial flagellum</keyword>
<evidence type="ECO:0000256" key="1">
    <source>
        <dbReference type="ARBA" id="ARBA00002591"/>
    </source>
</evidence>
<sequence>MNIRRLLPCVLSVMLLSGCGLLTRLSEVGRDPAMTPTADPTKDPSWRPVSMPMPRREPTPNEPNALWRSGSRAFFKDQRAAQVGDIVTVVVNMNDAANLKNVTSANRTSTESAGLPNFFGLEAMIPKTVTASSLVSASSANNNTGTGQIQRTEAVTLRLAGVVTQVLPNGNLVVAAHQEFMVNGELRDLRITGVVRPQDIASDNTVTHDRMAEARISYGGRGQLTDLQRARWGEQMLDILMPF</sequence>
<organism evidence="9 10">
    <name type="scientific">Rhodopila globiformis</name>
    <name type="common">Rhodopseudomonas globiformis</name>
    <dbReference type="NCBI Taxonomy" id="1071"/>
    <lineage>
        <taxon>Bacteria</taxon>
        <taxon>Pseudomonadati</taxon>
        <taxon>Pseudomonadota</taxon>
        <taxon>Alphaproteobacteria</taxon>
        <taxon>Acetobacterales</taxon>
        <taxon>Acetobacteraceae</taxon>
        <taxon>Rhodopila</taxon>
    </lineage>
</organism>
<keyword evidence="9" id="KW-0969">Cilium</keyword>
<feature type="region of interest" description="Disordered" evidence="8">
    <location>
        <begin position="30"/>
        <end position="64"/>
    </location>
</feature>
<evidence type="ECO:0000256" key="4">
    <source>
        <dbReference type="ARBA" id="ARBA00023136"/>
    </source>
</evidence>
<evidence type="ECO:0000256" key="8">
    <source>
        <dbReference type="SAM" id="MobiDB-lite"/>
    </source>
</evidence>
<dbReference type="EMBL" id="NHRY01000266">
    <property type="protein sequence ID" value="PPQ26790.1"/>
    <property type="molecule type" value="Genomic_DNA"/>
</dbReference>
<comment type="subcellular location">
    <subcellularLocation>
        <location evidence="7">Cell outer membrane</location>
        <topology evidence="7">Lipid-anchor</topology>
    </subcellularLocation>
    <subcellularLocation>
        <location evidence="7">Bacterial flagellum basal body</location>
    </subcellularLocation>
</comment>
<keyword evidence="9" id="KW-0282">Flagellum</keyword>
<dbReference type="PROSITE" id="PS51257">
    <property type="entry name" value="PROKAR_LIPOPROTEIN"/>
    <property type="match status" value="1"/>
</dbReference>